<evidence type="ECO:0000313" key="1">
    <source>
        <dbReference type="EMBL" id="KAJ3552748.1"/>
    </source>
</evidence>
<sequence length="971" mass="109968">MIQSKLGISGSSTPSHDQEHLSPYLREDLNDAVNVPLEQWTEAVFNLPEGGLDIWARKIASCGWFDDEVIGSSLIAYCAAEKEVKRYKPFAQLANRIVELARGTLTGVGETYPVDDFCFVEYNRQVDTIEDHEGLGAVRKPDVLGVRKHVVRKLFTKDSENTQATVPWTDILLVLELKFRHKDLHETLDEVKALRKEKRILVEDSSGGLDLAEEPHRKGDLLDPLHEGNVYISKPEAENSETAPINAAVQTASYALEVLSCTYGTRQFCLSVILKDEAISLWYYDASGIVYTADYISIIENFEIFAAIIVGFACCTPEQFGVFPTSVLQPHIPYAQQFPLQSLKEGTIVIPDPLTKERINVTMDQCLFAQHILIGRRTFLYTVDTDPVISKDKLIMKVSYQVTTRRKEYDLVALVKEKIVRHLPQIHLWADLWQLSDGVRDLFLQKDKQRVKYEDRVLRAIIYTRYSQIRPLFSENIQLIPVMVDQMIDCLSDLWYKANILHRDVSVNNIMYEKRGDYYHFVLIDFDMAIELPDGDLSDYSPSSKHRTGTLPFMAYELIEDAFEATRVKFRRWRPMPHVLYHDMQSLFWVAVWCGLVLFRHTLHDDERKALLEFVAFWEDTNMNFLAAYKANLARKKVSKWPVPHPVPFDSLAGWFDAWSDVLRSVAHAQEDREAEVEKAVAQGRDPAPFDEHTVGGTITPQVLKNALSPFMPLRQKAPTIAEKMDREGTDDAAQALGAPSAKPELSIEEKDEHHMHDVERHELGPSDIPRSSVGKSLHGGDDVEEAFEVPAPGRKTRAIAKKAVDEATRQALEAPAAKRQTRAARKKQAGEGVKEQTNPAREVPVAKCKTRATAKRKAEDGEEHTAHPVSEVTVPVPKRQARATARRQAGGGADMSSDQEPRPRAAKYKTRATTKKAREEAMETSHPVPEAPAPRPPPQRQARKRARPQEQEVAAENDIRARLRPRRRLA</sequence>
<dbReference type="Proteomes" id="UP001148662">
    <property type="component" value="Unassembled WGS sequence"/>
</dbReference>
<gene>
    <name evidence="1" type="ORF">NM688_g3990</name>
</gene>
<proteinExistence type="predicted"/>
<evidence type="ECO:0000313" key="2">
    <source>
        <dbReference type="Proteomes" id="UP001148662"/>
    </source>
</evidence>
<reference evidence="1" key="1">
    <citation type="submission" date="2022-07" db="EMBL/GenBank/DDBJ databases">
        <title>Genome Sequence of Phlebia brevispora.</title>
        <authorList>
            <person name="Buettner E."/>
        </authorList>
    </citation>
    <scope>NUCLEOTIDE SEQUENCE</scope>
    <source>
        <strain evidence="1">MPL23</strain>
    </source>
</reference>
<keyword evidence="2" id="KW-1185">Reference proteome</keyword>
<organism evidence="1 2">
    <name type="scientific">Phlebia brevispora</name>
    <dbReference type="NCBI Taxonomy" id="194682"/>
    <lineage>
        <taxon>Eukaryota</taxon>
        <taxon>Fungi</taxon>
        <taxon>Dikarya</taxon>
        <taxon>Basidiomycota</taxon>
        <taxon>Agaricomycotina</taxon>
        <taxon>Agaricomycetes</taxon>
        <taxon>Polyporales</taxon>
        <taxon>Meruliaceae</taxon>
        <taxon>Phlebia</taxon>
    </lineage>
</organism>
<dbReference type="EMBL" id="JANHOG010000622">
    <property type="protein sequence ID" value="KAJ3552748.1"/>
    <property type="molecule type" value="Genomic_DNA"/>
</dbReference>
<accession>A0ACC1T458</accession>
<comment type="caution">
    <text evidence="1">The sequence shown here is derived from an EMBL/GenBank/DDBJ whole genome shotgun (WGS) entry which is preliminary data.</text>
</comment>
<protein>
    <submittedName>
        <fullName evidence="1">Uncharacterized protein</fullName>
    </submittedName>
</protein>
<name>A0ACC1T458_9APHY</name>